<evidence type="ECO:0000313" key="2">
    <source>
        <dbReference type="Proteomes" id="UP000001033"/>
    </source>
</evidence>
<name>B3CR17_ORITI</name>
<dbReference type="HOGENOM" id="CLU_2494879_0_0_5"/>
<evidence type="ECO:0000313" key="1">
    <source>
        <dbReference type="EMBL" id="BAG39924.1"/>
    </source>
</evidence>
<sequence length="86" mass="9640">MAKALANELRKTDQANSDNCRFDNEFNKEKYLTQIETSANLSKESQLKHKIAGSFEAAMAYQILTSCSFGPAVRTSFFLSCLKISH</sequence>
<dbReference type="KEGG" id="ott:OTT_0466"/>
<dbReference type="Proteomes" id="UP000001033">
    <property type="component" value="Chromosome"/>
</dbReference>
<protein>
    <submittedName>
        <fullName evidence="1">Uncharacterized protein</fullName>
    </submittedName>
</protein>
<proteinExistence type="predicted"/>
<dbReference type="EMBL" id="AP008981">
    <property type="protein sequence ID" value="BAG39924.1"/>
    <property type="molecule type" value="Genomic_DNA"/>
</dbReference>
<accession>B3CR17</accession>
<reference evidence="2" key="1">
    <citation type="journal article" date="2008" name="DNA Res.">
        <title>The whole-genome sequencing of the obligate intracellular bacterium Orientia tsutsugamushi revealed massive gene amplification during reductive genome evolution.</title>
        <authorList>
            <person name="Nakayama K."/>
            <person name="Yamashita A."/>
            <person name="Kurokawa K."/>
            <person name="Morimoto T."/>
            <person name="Ogawa M."/>
            <person name="Fukuhara M."/>
            <person name="Urakami H."/>
            <person name="Ohnishi M."/>
            <person name="Uchiyama I."/>
            <person name="Ogura Y."/>
            <person name="Ooka T."/>
            <person name="Oshima K."/>
            <person name="Tamura A."/>
            <person name="Hattori M."/>
            <person name="Hayashi T."/>
        </authorList>
    </citation>
    <scope>NUCLEOTIDE SEQUENCE [LARGE SCALE GENOMIC DNA]</scope>
    <source>
        <strain evidence="2">Ikeda</strain>
    </source>
</reference>
<dbReference type="RefSeq" id="WP_012461137.1">
    <property type="nucleotide sequence ID" value="NC_010793.1"/>
</dbReference>
<dbReference type="AlphaFoldDB" id="B3CR17"/>
<organism evidence="1 2">
    <name type="scientific">Orientia tsutsugamushi (strain Ikeda)</name>
    <name type="common">Rickettsia tsutsugamushi</name>
    <dbReference type="NCBI Taxonomy" id="334380"/>
    <lineage>
        <taxon>Bacteria</taxon>
        <taxon>Pseudomonadati</taxon>
        <taxon>Pseudomonadota</taxon>
        <taxon>Alphaproteobacteria</taxon>
        <taxon>Rickettsiales</taxon>
        <taxon>Rickettsiaceae</taxon>
        <taxon>Rickettsieae</taxon>
        <taxon>Orientia</taxon>
    </lineage>
</organism>
<gene>
    <name evidence="1" type="ordered locus">OTT_0466</name>
</gene>